<accession>F2JXS5</accession>
<dbReference type="AlphaFoldDB" id="F2JXS5"/>
<dbReference type="GO" id="GO:0005737">
    <property type="term" value="C:cytoplasm"/>
    <property type="evidence" value="ECO:0007669"/>
    <property type="project" value="UniProtKB-SubCell"/>
</dbReference>
<dbReference type="KEGG" id="mme:Marme_3863"/>
<feature type="binding site" evidence="8">
    <location>
        <begin position="27"/>
        <end position="29"/>
    </location>
    <ligand>
        <name>GTP</name>
        <dbReference type="ChEBI" id="CHEBI:37565"/>
    </ligand>
</feature>
<dbReference type="eggNOG" id="COG0746">
    <property type="taxonomic scope" value="Bacteria"/>
</dbReference>
<comment type="catalytic activity">
    <reaction evidence="8">
        <text>Mo-molybdopterin + GTP + H(+) = Mo-molybdopterin guanine dinucleotide + diphosphate</text>
        <dbReference type="Rhea" id="RHEA:34243"/>
        <dbReference type="ChEBI" id="CHEBI:15378"/>
        <dbReference type="ChEBI" id="CHEBI:33019"/>
        <dbReference type="ChEBI" id="CHEBI:37565"/>
        <dbReference type="ChEBI" id="CHEBI:71302"/>
        <dbReference type="ChEBI" id="CHEBI:71310"/>
        <dbReference type="EC" id="2.7.7.77"/>
    </reaction>
</comment>
<dbReference type="InterPro" id="IPR029044">
    <property type="entry name" value="Nucleotide-diphossugar_trans"/>
</dbReference>
<keyword evidence="6 8" id="KW-0342">GTP-binding</keyword>
<organism evidence="10 11">
    <name type="scientific">Marinomonas mediterranea (strain ATCC 700492 / JCM 21426 / NBRC 103028 / MMB-1)</name>
    <dbReference type="NCBI Taxonomy" id="717774"/>
    <lineage>
        <taxon>Bacteria</taxon>
        <taxon>Pseudomonadati</taxon>
        <taxon>Pseudomonadota</taxon>
        <taxon>Gammaproteobacteria</taxon>
        <taxon>Oceanospirillales</taxon>
        <taxon>Oceanospirillaceae</taxon>
        <taxon>Marinomonas</taxon>
    </lineage>
</organism>
<dbReference type="PATRIC" id="fig|717774.3.peg.3981"/>
<keyword evidence="7 8" id="KW-0501">Molybdenum cofactor biosynthesis</keyword>
<keyword evidence="4 8" id="KW-0547">Nucleotide-binding</keyword>
<keyword evidence="11" id="KW-1185">Reference proteome</keyword>
<evidence type="ECO:0000256" key="4">
    <source>
        <dbReference type="ARBA" id="ARBA00022741"/>
    </source>
</evidence>
<dbReference type="Proteomes" id="UP000001062">
    <property type="component" value="Chromosome"/>
</dbReference>
<dbReference type="InterPro" id="IPR013482">
    <property type="entry name" value="Molybde_CF_guanTrfase"/>
</dbReference>
<dbReference type="Pfam" id="PF12804">
    <property type="entry name" value="NTP_transf_3"/>
    <property type="match status" value="1"/>
</dbReference>
<dbReference type="GO" id="GO:0061603">
    <property type="term" value="F:molybdenum cofactor guanylyltransferase activity"/>
    <property type="evidence" value="ECO:0007669"/>
    <property type="project" value="UniProtKB-EC"/>
</dbReference>
<comment type="subunit">
    <text evidence="8">Monomer.</text>
</comment>
<comment type="subcellular location">
    <subcellularLocation>
        <location evidence="8">Cytoplasm</location>
    </subcellularLocation>
</comment>
<reference evidence="10 11" key="1">
    <citation type="journal article" date="2012" name="Stand. Genomic Sci.">
        <title>Complete genome sequence of the melanogenic marine bacterium Marinomonas mediterranea type strain (MMB-1(T)).</title>
        <authorList>
            <person name="Lucas-Elio P."/>
            <person name="Goodwin L."/>
            <person name="Woyke T."/>
            <person name="Pitluck S."/>
            <person name="Nolan M."/>
            <person name="Kyrpides N.C."/>
            <person name="Detter J.C."/>
            <person name="Copeland A."/>
            <person name="Teshima H."/>
            <person name="Bruce D."/>
            <person name="Detter C."/>
            <person name="Tapia R."/>
            <person name="Han S."/>
            <person name="Land M.L."/>
            <person name="Ivanova N."/>
            <person name="Mikhailova N."/>
            <person name="Johnston A.W."/>
            <person name="Sanchez-Amat A."/>
        </authorList>
    </citation>
    <scope>NUCLEOTIDE SEQUENCE [LARGE SCALE GENOMIC DNA]</scope>
    <source>
        <strain evidence="11">ATCC 700492 / JCM 21426 / NBRC 103028 / MMB-1</strain>
    </source>
</reference>
<feature type="binding site" evidence="8">
    <location>
        <position position="134"/>
    </location>
    <ligand>
        <name>GTP</name>
        <dbReference type="ChEBI" id="CHEBI:37565"/>
    </ligand>
</feature>
<keyword evidence="1 8" id="KW-0963">Cytoplasm</keyword>
<comment type="function">
    <text evidence="8">Transfers a GMP moiety from GTP to Mo-molybdopterin (Mo-MPT) cofactor (Moco or molybdenum cofactor) to form Mo-molybdopterin guanine dinucleotide (Mo-MGD) cofactor.</text>
</comment>
<name>F2JXS5_MARM1</name>
<feature type="domain" description="MobA-like NTP transferase" evidence="9">
    <location>
        <begin position="24"/>
        <end position="177"/>
    </location>
</feature>
<evidence type="ECO:0000256" key="5">
    <source>
        <dbReference type="ARBA" id="ARBA00022842"/>
    </source>
</evidence>
<dbReference type="CDD" id="cd02503">
    <property type="entry name" value="MobA"/>
    <property type="match status" value="1"/>
</dbReference>
<evidence type="ECO:0000256" key="3">
    <source>
        <dbReference type="ARBA" id="ARBA00022723"/>
    </source>
</evidence>
<feature type="binding site" evidence="8">
    <location>
        <position position="134"/>
    </location>
    <ligand>
        <name>Mg(2+)</name>
        <dbReference type="ChEBI" id="CHEBI:18420"/>
    </ligand>
</feature>
<feature type="binding site" evidence="8">
    <location>
        <position position="40"/>
    </location>
    <ligand>
        <name>GTP</name>
        <dbReference type="ChEBI" id="CHEBI:37565"/>
    </ligand>
</feature>
<evidence type="ECO:0000259" key="9">
    <source>
        <dbReference type="Pfam" id="PF12804"/>
    </source>
</evidence>
<comment type="cofactor">
    <cofactor evidence="8">
        <name>Mg(2+)</name>
        <dbReference type="ChEBI" id="CHEBI:18420"/>
    </cofactor>
</comment>
<gene>
    <name evidence="8" type="primary">mobA</name>
    <name evidence="10" type="ordered locus">Marme_3863</name>
</gene>
<dbReference type="HAMAP" id="MF_00316">
    <property type="entry name" value="MobA"/>
    <property type="match status" value="1"/>
</dbReference>
<evidence type="ECO:0000256" key="7">
    <source>
        <dbReference type="ARBA" id="ARBA00023150"/>
    </source>
</evidence>
<proteinExistence type="inferred from homology"/>
<dbReference type="GO" id="GO:0046872">
    <property type="term" value="F:metal ion binding"/>
    <property type="evidence" value="ECO:0007669"/>
    <property type="project" value="UniProtKB-KW"/>
</dbReference>
<comment type="caution">
    <text evidence="8">Lacks conserved residue(s) required for the propagation of feature annotation.</text>
</comment>
<dbReference type="STRING" id="717774.Marme_3863"/>
<dbReference type="OrthoDB" id="9788394at2"/>
<protein>
    <recommendedName>
        <fullName evidence="8">Molybdenum cofactor guanylyltransferase</fullName>
        <shortName evidence="8">MoCo guanylyltransferase</shortName>
        <ecNumber evidence="8">2.7.7.77</ecNumber>
    </recommendedName>
    <alternativeName>
        <fullName evidence="8">GTP:molybdopterin guanylyltransferase</fullName>
    </alternativeName>
    <alternativeName>
        <fullName evidence="8">Mo-MPT guanylyltransferase</fullName>
    </alternativeName>
    <alternativeName>
        <fullName evidence="8">Molybdopterin guanylyltransferase</fullName>
    </alternativeName>
    <alternativeName>
        <fullName evidence="8">Molybdopterin-guanine dinucleotide synthase</fullName>
        <shortName evidence="8">MGD synthase</shortName>
    </alternativeName>
</protein>
<keyword evidence="5 8" id="KW-0460">Magnesium</keyword>
<evidence type="ECO:0000256" key="2">
    <source>
        <dbReference type="ARBA" id="ARBA00022679"/>
    </source>
</evidence>
<dbReference type="RefSeq" id="WP_013662975.1">
    <property type="nucleotide sequence ID" value="NC_015276.1"/>
</dbReference>
<dbReference type="InterPro" id="IPR025877">
    <property type="entry name" value="MobA-like_NTP_Trfase"/>
</dbReference>
<comment type="domain">
    <text evidence="8">The N-terminal domain determines nucleotide recognition and specific binding, while the C-terminal domain determines the specific binding to the target protein.</text>
</comment>
<evidence type="ECO:0000313" key="11">
    <source>
        <dbReference type="Proteomes" id="UP000001062"/>
    </source>
</evidence>
<dbReference type="HOGENOM" id="CLU_055597_5_1_6"/>
<evidence type="ECO:0000256" key="8">
    <source>
        <dbReference type="HAMAP-Rule" id="MF_00316"/>
    </source>
</evidence>
<dbReference type="EC" id="2.7.7.77" evidence="8"/>
<keyword evidence="2 8" id="KW-0808">Transferase</keyword>
<dbReference type="SUPFAM" id="SSF53448">
    <property type="entry name" value="Nucleotide-diphospho-sugar transferases"/>
    <property type="match status" value="1"/>
</dbReference>
<feature type="binding site" evidence="8">
    <location>
        <position position="89"/>
    </location>
    <ligand>
        <name>GTP</name>
        <dbReference type="ChEBI" id="CHEBI:37565"/>
    </ligand>
</feature>
<dbReference type="GO" id="GO:0005525">
    <property type="term" value="F:GTP binding"/>
    <property type="evidence" value="ECO:0007669"/>
    <property type="project" value="UniProtKB-UniRule"/>
</dbReference>
<keyword evidence="3 8" id="KW-0479">Metal-binding</keyword>
<dbReference type="GO" id="GO:0006777">
    <property type="term" value="P:Mo-molybdopterin cofactor biosynthetic process"/>
    <property type="evidence" value="ECO:0007669"/>
    <property type="project" value="UniProtKB-KW"/>
</dbReference>
<dbReference type="PANTHER" id="PTHR19136">
    <property type="entry name" value="MOLYBDENUM COFACTOR GUANYLYLTRANSFERASE"/>
    <property type="match status" value="1"/>
</dbReference>
<dbReference type="Gene3D" id="3.90.550.10">
    <property type="entry name" value="Spore Coat Polysaccharide Biosynthesis Protein SpsA, Chain A"/>
    <property type="match status" value="1"/>
</dbReference>
<dbReference type="PANTHER" id="PTHR19136:SF81">
    <property type="entry name" value="MOLYBDENUM COFACTOR GUANYLYLTRANSFERASE"/>
    <property type="match status" value="1"/>
</dbReference>
<evidence type="ECO:0000313" key="10">
    <source>
        <dbReference type="EMBL" id="ADZ93073.1"/>
    </source>
</evidence>
<dbReference type="EMBL" id="CP002583">
    <property type="protein sequence ID" value="ADZ93073.1"/>
    <property type="molecule type" value="Genomic_DNA"/>
</dbReference>
<evidence type="ECO:0000256" key="6">
    <source>
        <dbReference type="ARBA" id="ARBA00023134"/>
    </source>
</evidence>
<sequence>MLQTDTSRVDTSHINNTSSISVAGLILSGGQGSRMGGVEKGLVDFQGKPMVGYAHAVLAPLCSPLLLSANRQIDDYIALTSGEIDIVQDIPEFQDKGPLSGILAGLERMQEPIKEHRLENTDAQYSHLLISPCDTPLVPSELFQALISKALASPNTAFYIQSDSGAHPLHAIIPTSIKGEKTLTLLRRFLQNHPPKVMSFYQLINAQSIVWPNEGELANLNRSSQLSNN</sequence>
<comment type="similarity">
    <text evidence="8">Belongs to the MobA family.</text>
</comment>
<evidence type="ECO:0000256" key="1">
    <source>
        <dbReference type="ARBA" id="ARBA00022490"/>
    </source>
</evidence>